<accession>A0A8X6W4F9</accession>
<dbReference type="Proteomes" id="UP000887159">
    <property type="component" value="Unassembled WGS sequence"/>
</dbReference>
<name>A0A8X6W4F9_TRICX</name>
<sequence length="165" mass="19209">MTFLLRLRKGDLLGEARELGVEFNGDLTKVEIKDMILQNDMETIKAVMEGILKEKEREFEERRQNREYELERLRLSNATETVSVSSADLKGQGTSQKKEKVSDDRWVSQLIPLLPVESTELIAKEPPEKGDDYPHIKKLILNRFQLTPVFLRDRFESHQRRPGTL</sequence>
<feature type="region of interest" description="Disordered" evidence="1">
    <location>
        <begin position="84"/>
        <end position="103"/>
    </location>
</feature>
<reference evidence="3" key="1">
    <citation type="submission" date="2020-08" db="EMBL/GenBank/DDBJ databases">
        <title>Multicomponent nature underlies the extraordinary mechanical properties of spider dragline silk.</title>
        <authorList>
            <person name="Kono N."/>
            <person name="Nakamura H."/>
            <person name="Mori M."/>
            <person name="Yoshida Y."/>
            <person name="Ohtoshi R."/>
            <person name="Malay A.D."/>
            <person name="Moran D.A.P."/>
            <person name="Tomita M."/>
            <person name="Numata K."/>
            <person name="Arakawa K."/>
        </authorList>
    </citation>
    <scope>NUCLEOTIDE SEQUENCE</scope>
</reference>
<evidence type="ECO:0000313" key="2">
    <source>
        <dbReference type="EMBL" id="GFY27831.1"/>
    </source>
</evidence>
<keyword evidence="4" id="KW-1185">Reference proteome</keyword>
<evidence type="ECO:0000313" key="4">
    <source>
        <dbReference type="Proteomes" id="UP000887159"/>
    </source>
</evidence>
<organism evidence="3 4">
    <name type="scientific">Trichonephila clavipes</name>
    <name type="common">Golden silk orbweaver</name>
    <name type="synonym">Nephila clavipes</name>
    <dbReference type="NCBI Taxonomy" id="2585209"/>
    <lineage>
        <taxon>Eukaryota</taxon>
        <taxon>Metazoa</taxon>
        <taxon>Ecdysozoa</taxon>
        <taxon>Arthropoda</taxon>
        <taxon>Chelicerata</taxon>
        <taxon>Arachnida</taxon>
        <taxon>Araneae</taxon>
        <taxon>Araneomorphae</taxon>
        <taxon>Entelegynae</taxon>
        <taxon>Araneoidea</taxon>
        <taxon>Nephilidae</taxon>
        <taxon>Trichonephila</taxon>
    </lineage>
</organism>
<dbReference type="AlphaFoldDB" id="A0A8X6W4F9"/>
<comment type="caution">
    <text evidence="3">The sequence shown here is derived from an EMBL/GenBank/DDBJ whole genome shotgun (WGS) entry which is preliminary data.</text>
</comment>
<dbReference type="EMBL" id="BMAU01021381">
    <property type="protein sequence ID" value="GFY27831.1"/>
    <property type="molecule type" value="Genomic_DNA"/>
</dbReference>
<gene>
    <name evidence="3" type="primary">NCL1_50590</name>
    <name evidence="2" type="ORF">TNCV_242961</name>
    <name evidence="3" type="ORF">TNCV_243021</name>
</gene>
<protein>
    <submittedName>
        <fullName evidence="3">Uncharacterized protein</fullName>
    </submittedName>
</protein>
<proteinExistence type="predicted"/>
<evidence type="ECO:0000313" key="3">
    <source>
        <dbReference type="EMBL" id="GFY27837.1"/>
    </source>
</evidence>
<evidence type="ECO:0000256" key="1">
    <source>
        <dbReference type="SAM" id="MobiDB-lite"/>
    </source>
</evidence>
<dbReference type="EMBL" id="BMAU01021381">
    <property type="protein sequence ID" value="GFY27837.1"/>
    <property type="molecule type" value="Genomic_DNA"/>
</dbReference>